<proteinExistence type="predicted"/>
<dbReference type="Proteomes" id="UP000727993">
    <property type="component" value="Unassembled WGS sequence"/>
</dbReference>
<dbReference type="InterPro" id="IPR019639">
    <property type="entry name" value="DUF2505"/>
</dbReference>
<gene>
    <name evidence="1" type="ORF">IPN02_13730</name>
</gene>
<dbReference type="InterPro" id="IPR023393">
    <property type="entry name" value="START-like_dom_sf"/>
</dbReference>
<comment type="caution">
    <text evidence="1">The sequence shown here is derived from an EMBL/GenBank/DDBJ whole genome shotgun (WGS) entry which is preliminary data.</text>
</comment>
<dbReference type="EMBL" id="JADJZA010000007">
    <property type="protein sequence ID" value="MBK9297862.1"/>
    <property type="molecule type" value="Genomic_DNA"/>
</dbReference>
<dbReference type="AlphaFoldDB" id="A0A936NF75"/>
<evidence type="ECO:0000313" key="2">
    <source>
        <dbReference type="Proteomes" id="UP000727993"/>
    </source>
</evidence>
<sequence length="164" mass="18121">MKLTMKHDFDHPIEEVWAMFSDPKAHVAKFEAMGHHNIEVITEEPSDDGLRMVIKRNTDLDVPAIAKKVLPSSPLVTTDDVWMDKGDGTYGGHFDVTMDGVPQQTKGTTLITSNDDGTTHYEIEMDVSIKVPLIGDRIAKASKGELEKQINAEFAAGDAWLSRA</sequence>
<dbReference type="Pfam" id="PF10698">
    <property type="entry name" value="DUF2505"/>
    <property type="match status" value="1"/>
</dbReference>
<name>A0A936NF75_9ACTN</name>
<protein>
    <submittedName>
        <fullName evidence="1">DUF2505 domain-containing protein</fullName>
    </submittedName>
</protein>
<dbReference type="Gene3D" id="3.30.530.20">
    <property type="match status" value="1"/>
</dbReference>
<accession>A0A936NF75</accession>
<evidence type="ECO:0000313" key="1">
    <source>
        <dbReference type="EMBL" id="MBK9297862.1"/>
    </source>
</evidence>
<organism evidence="1 2">
    <name type="scientific">Candidatus Neomicrothrix subdominans</name>
    <dbReference type="NCBI Taxonomy" id="2954438"/>
    <lineage>
        <taxon>Bacteria</taxon>
        <taxon>Bacillati</taxon>
        <taxon>Actinomycetota</taxon>
        <taxon>Acidimicrobiia</taxon>
        <taxon>Acidimicrobiales</taxon>
        <taxon>Microthrixaceae</taxon>
        <taxon>Candidatus Neomicrothrix</taxon>
    </lineage>
</organism>
<dbReference type="SUPFAM" id="SSF55961">
    <property type="entry name" value="Bet v1-like"/>
    <property type="match status" value="1"/>
</dbReference>
<reference evidence="1 2" key="1">
    <citation type="submission" date="2020-10" db="EMBL/GenBank/DDBJ databases">
        <title>Connecting structure to function with the recovery of over 1000 high-quality activated sludge metagenome-assembled genomes encoding full-length rRNA genes using long-read sequencing.</title>
        <authorList>
            <person name="Singleton C.M."/>
            <person name="Petriglieri F."/>
            <person name="Kristensen J.M."/>
            <person name="Kirkegaard R.H."/>
            <person name="Michaelsen T.Y."/>
            <person name="Andersen M.H."/>
            <person name="Karst S.M."/>
            <person name="Dueholm M.S."/>
            <person name="Nielsen P.H."/>
            <person name="Albertsen M."/>
        </authorList>
    </citation>
    <scope>NUCLEOTIDE SEQUENCE [LARGE SCALE GENOMIC DNA]</scope>
    <source>
        <strain evidence="1">Lyne_18-Q3-R50-59_MAXAC.006</strain>
    </source>
</reference>